<keyword evidence="2" id="KW-1185">Reference proteome</keyword>
<gene>
    <name evidence="1" type="ORF">IOQ59_09880</name>
</gene>
<dbReference type="EMBL" id="JADEYS010000008">
    <property type="protein sequence ID" value="MBE9397567.1"/>
    <property type="molecule type" value="Genomic_DNA"/>
</dbReference>
<dbReference type="Pfam" id="PF12974">
    <property type="entry name" value="Phosphonate-bd"/>
    <property type="match status" value="1"/>
</dbReference>
<organism evidence="1 2">
    <name type="scientific">Pontibacterium sinense</name>
    <dbReference type="NCBI Taxonomy" id="2781979"/>
    <lineage>
        <taxon>Bacteria</taxon>
        <taxon>Pseudomonadati</taxon>
        <taxon>Pseudomonadota</taxon>
        <taxon>Gammaproteobacteria</taxon>
        <taxon>Oceanospirillales</taxon>
        <taxon>Oceanospirillaceae</taxon>
        <taxon>Pontibacterium</taxon>
    </lineage>
</organism>
<dbReference type="AlphaFoldDB" id="A0A8J7FCJ5"/>
<protein>
    <submittedName>
        <fullName evidence="1">PhnD/SsuA/transferrin family substrate-binding protein</fullName>
    </submittedName>
</protein>
<reference evidence="1" key="1">
    <citation type="submission" date="2020-10" db="EMBL/GenBank/DDBJ databases">
        <title>Bacterium isolated from coastal waters sediment.</title>
        <authorList>
            <person name="Chen R.-J."/>
            <person name="Lu D.-C."/>
            <person name="Zhu K.-L."/>
            <person name="Du Z.-J."/>
        </authorList>
    </citation>
    <scope>NUCLEOTIDE SEQUENCE</scope>
    <source>
        <strain evidence="1">N1Y112</strain>
    </source>
</reference>
<evidence type="ECO:0000313" key="2">
    <source>
        <dbReference type="Proteomes" id="UP000640333"/>
    </source>
</evidence>
<dbReference type="RefSeq" id="WP_193953119.1">
    <property type="nucleotide sequence ID" value="NZ_JADEYS010000008.1"/>
</dbReference>
<comment type="caution">
    <text evidence="1">The sequence shown here is derived from an EMBL/GenBank/DDBJ whole genome shotgun (WGS) entry which is preliminary data.</text>
</comment>
<dbReference type="Proteomes" id="UP000640333">
    <property type="component" value="Unassembled WGS sequence"/>
</dbReference>
<proteinExistence type="predicted"/>
<name>A0A8J7FCJ5_9GAMM</name>
<accession>A0A8J7FCJ5</accession>
<sequence length="242" mass="26605">MSKLKLLVAPADTANNSERWYEFVVYLSRTLDQPVGLDTAFDMADFRSRMHQADIAFAPPTEAVLLNKKAAYIPICRPENQPEEVVFAAHADNSSASLKGYQGAEVITCANTVATRLGMSLLAKKGVKPDTLTGKNGWMHVLKALQGNPDAYAFFSKSFYDELNPLSKGNLALLGSSKVNRVFAQMMVKPQHRELADRLSMTLLSMTESDKGLQVLEKLGISAWTESTSDDVQTMGQLLRVS</sequence>
<evidence type="ECO:0000313" key="1">
    <source>
        <dbReference type="EMBL" id="MBE9397567.1"/>
    </source>
</evidence>